<gene>
    <name evidence="2" type="ORF">MGWOODY_Smn2449</name>
</gene>
<accession>A0A160TLC4</accession>
<protein>
    <submittedName>
        <fullName evidence="2">Uncharacterized protein</fullName>
    </submittedName>
</protein>
<evidence type="ECO:0000313" key="2">
    <source>
        <dbReference type="EMBL" id="CUS44524.1"/>
    </source>
</evidence>
<dbReference type="AlphaFoldDB" id="A0A160TLC4"/>
<evidence type="ECO:0000256" key="1">
    <source>
        <dbReference type="SAM" id="MobiDB-lite"/>
    </source>
</evidence>
<reference evidence="2" key="1">
    <citation type="submission" date="2015-10" db="EMBL/GenBank/DDBJ databases">
        <authorList>
            <person name="Gilbert D.G."/>
        </authorList>
    </citation>
    <scope>NUCLEOTIDE SEQUENCE</scope>
</reference>
<sequence>MPTKAHDVPTTVTAEQGEVMLDGPDGLAVSFTPEAASKSASAIAAAADEAQRQSRRTRTPK</sequence>
<organism evidence="2">
    <name type="scientific">hydrothermal vent metagenome</name>
    <dbReference type="NCBI Taxonomy" id="652676"/>
    <lineage>
        <taxon>unclassified sequences</taxon>
        <taxon>metagenomes</taxon>
        <taxon>ecological metagenomes</taxon>
    </lineage>
</organism>
<name>A0A160TLC4_9ZZZZ</name>
<dbReference type="EMBL" id="CZQE01000158">
    <property type="protein sequence ID" value="CUS44524.1"/>
    <property type="molecule type" value="Genomic_DNA"/>
</dbReference>
<feature type="region of interest" description="Disordered" evidence="1">
    <location>
        <begin position="39"/>
        <end position="61"/>
    </location>
</feature>
<proteinExistence type="predicted"/>
<feature type="compositionally biased region" description="Low complexity" evidence="1">
    <location>
        <begin position="39"/>
        <end position="48"/>
    </location>
</feature>